<evidence type="ECO:0000313" key="1">
    <source>
        <dbReference type="EMBL" id="AII15899.1"/>
    </source>
</evidence>
<dbReference type="RefSeq" id="YP_009051949.1">
    <property type="nucleotide sequence ID" value="NC_024692.1"/>
</dbReference>
<reference evidence="1 2" key="1">
    <citation type="journal article" date="2014" name="BMC Genomics">
        <title>The genome and occlusion bodies of marine Penaeus monodon nudivirus (PmNV, also known as MBV and PemoNPV) suggest that it should be assigned to a new nudivirus genus that is distinct from the terrestrial nudiviruses.</title>
        <authorList>
            <person name="Yang Y.T."/>
            <person name="Lee D.Y."/>
            <person name="Wang Y."/>
            <person name="Hu J.M."/>
            <person name="Li W.H."/>
            <person name="Leu J.H."/>
            <person name="Chang G.D."/>
            <person name="Ke H.M."/>
            <person name="Kang S.T."/>
            <person name="Lin S.S."/>
            <person name="Kou G.H."/>
            <person name="Lo C.F."/>
        </authorList>
    </citation>
    <scope>NUCLEOTIDE SEQUENCE [LARGE SCALE GENOMIC DNA]</scope>
    <source>
        <strain evidence="1">Indonesia</strain>
    </source>
</reference>
<accession>A0A076FET8</accession>
<dbReference type="GeneID" id="20098417"/>
<dbReference type="KEGG" id="vg:20098417"/>
<protein>
    <submittedName>
        <fullName evidence="1">Uncharacterized protein</fullName>
    </submittedName>
</protein>
<proteinExistence type="predicted"/>
<name>A0A076FET8_9VIRU</name>
<keyword evidence="2" id="KW-1185">Reference proteome</keyword>
<gene>
    <name evidence="1" type="ORF">PmNV_111</name>
</gene>
<dbReference type="EMBL" id="KJ184318">
    <property type="protein sequence ID" value="AII15899.1"/>
    <property type="molecule type" value="Genomic_DNA"/>
</dbReference>
<evidence type="ECO:0000313" key="2">
    <source>
        <dbReference type="Proteomes" id="UP000203413"/>
    </source>
</evidence>
<dbReference type="Proteomes" id="UP000203413">
    <property type="component" value="Segment"/>
</dbReference>
<organism evidence="1 2">
    <name type="scientific">Penaeus monodon nudivirus</name>
    <dbReference type="NCBI Taxonomy" id="1529056"/>
    <lineage>
        <taxon>Viruses</taxon>
        <taxon>Viruses incertae sedis</taxon>
        <taxon>Naldaviricetes</taxon>
        <taxon>Lefavirales</taxon>
        <taxon>Nudiviridae</taxon>
        <taxon>Gammanudivirus</taxon>
        <taxon>Gammanudivirus pemonodonis</taxon>
    </lineage>
</organism>
<sequence>MKYLSCLVLLAFIGSAVGQSDSPPPIAKQCDTIRDTVDGADERLDLCAAELFSTVNTTSHAVWSMGSNYNEFERFCTVVDDVLNCTMRKHDVSIWI</sequence>